<evidence type="ECO:0000256" key="2">
    <source>
        <dbReference type="SAM" id="MobiDB-lite"/>
    </source>
</evidence>
<dbReference type="Proteomes" id="UP000054771">
    <property type="component" value="Unassembled WGS sequence"/>
</dbReference>
<protein>
    <submittedName>
        <fullName evidence="3">Uncharacterized protein</fullName>
    </submittedName>
</protein>
<sequence>MSTHVNNIEINMNADSQAVSLSQNIGSINVSNTIPESITQLPDALMEDFDKAMAWFAQNEQAMQDLDIPEYTGPQMPGVQAFMDAKASKTTGMVETAAPTTGGPLITYDMTTGTHWLGNTAEGEILVNRMSSLPPATNVDMQQAPSTDQFSNIGVAIAGAGTTDSVGVMASNMHAFWQDRLVDVPTPDPNRNVQVFMQKGFVVGTAIPGDANQTMNIDVFPTSQTQGAAMPPVDNPTWQQNNTGNFQPLQTTVEPSVSTSPASTATTETSTASSAATEFSEDSDSDMELGDSDSANAERTIRFLPPLLPEHMENGLYEQLLQHEHDVAVTERELNNARTEANQVVEYVQGELATAQGEVAQLREEQAQLARELRDAKDTLTRATMDRLRKERDMLDRTLADLERFQAQARELEEVQEKARVLEAEKNALQARLGSR</sequence>
<feature type="compositionally biased region" description="Low complexity" evidence="2">
    <location>
        <begin position="251"/>
        <end position="278"/>
    </location>
</feature>
<evidence type="ECO:0000313" key="3">
    <source>
        <dbReference type="EMBL" id="CEL04873.1"/>
    </source>
</evidence>
<dbReference type="AlphaFoldDB" id="A0A0U5C8D4"/>
<reference evidence="4" key="1">
    <citation type="journal article" date="2016" name="Genome Announc.">
        <title>Draft genome sequences of fungus Aspergillus calidoustus.</title>
        <authorList>
            <person name="Horn F."/>
            <person name="Linde J."/>
            <person name="Mattern D.J."/>
            <person name="Walther G."/>
            <person name="Guthke R."/>
            <person name="Scherlach K."/>
            <person name="Martin K."/>
            <person name="Brakhage A.A."/>
            <person name="Petzke L."/>
            <person name="Valiante V."/>
        </authorList>
    </citation>
    <scope>NUCLEOTIDE SEQUENCE [LARGE SCALE GENOMIC DNA]</scope>
    <source>
        <strain evidence="4">SF006504</strain>
    </source>
</reference>
<organism evidence="3 4">
    <name type="scientific">Aspergillus calidoustus</name>
    <dbReference type="NCBI Taxonomy" id="454130"/>
    <lineage>
        <taxon>Eukaryota</taxon>
        <taxon>Fungi</taxon>
        <taxon>Dikarya</taxon>
        <taxon>Ascomycota</taxon>
        <taxon>Pezizomycotina</taxon>
        <taxon>Eurotiomycetes</taxon>
        <taxon>Eurotiomycetidae</taxon>
        <taxon>Eurotiales</taxon>
        <taxon>Aspergillaceae</taxon>
        <taxon>Aspergillus</taxon>
        <taxon>Aspergillus subgen. Nidulantes</taxon>
    </lineage>
</organism>
<keyword evidence="1" id="KW-0175">Coiled coil</keyword>
<gene>
    <name evidence="3" type="ORF">ASPCAL05997</name>
</gene>
<feature type="compositionally biased region" description="Acidic residues" evidence="2">
    <location>
        <begin position="279"/>
        <end position="291"/>
    </location>
</feature>
<feature type="region of interest" description="Disordered" evidence="2">
    <location>
        <begin position="224"/>
        <end position="297"/>
    </location>
</feature>
<dbReference type="EMBL" id="CDMC01000004">
    <property type="protein sequence ID" value="CEL04873.1"/>
    <property type="molecule type" value="Genomic_DNA"/>
</dbReference>
<accession>A0A0U5C8D4</accession>
<dbReference type="OrthoDB" id="10443700at2759"/>
<evidence type="ECO:0000313" key="4">
    <source>
        <dbReference type="Proteomes" id="UP000054771"/>
    </source>
</evidence>
<keyword evidence="4" id="KW-1185">Reference proteome</keyword>
<proteinExistence type="predicted"/>
<evidence type="ECO:0000256" key="1">
    <source>
        <dbReference type="SAM" id="Coils"/>
    </source>
</evidence>
<feature type="coiled-coil region" evidence="1">
    <location>
        <begin position="320"/>
        <end position="432"/>
    </location>
</feature>
<name>A0A0U5C8D4_ASPCI</name>
<feature type="compositionally biased region" description="Polar residues" evidence="2">
    <location>
        <begin position="236"/>
        <end position="250"/>
    </location>
</feature>